<reference evidence="8" key="1">
    <citation type="submission" date="2014-11" db="EMBL/GenBank/DDBJ databases">
        <authorList>
            <person name="Geib S."/>
        </authorList>
    </citation>
    <scope>NUCLEOTIDE SEQUENCE</scope>
</reference>
<feature type="region of interest" description="Disordered" evidence="6">
    <location>
        <begin position="535"/>
        <end position="557"/>
    </location>
</feature>
<proteinExistence type="predicted"/>
<evidence type="ECO:0000313" key="9">
    <source>
        <dbReference type="EMBL" id="JAD09250.1"/>
    </source>
</evidence>
<dbReference type="GO" id="GO:0000281">
    <property type="term" value="P:mitotic cytokinesis"/>
    <property type="evidence" value="ECO:0007669"/>
    <property type="project" value="InterPro"/>
</dbReference>
<evidence type="ECO:0000256" key="3">
    <source>
        <dbReference type="ARBA" id="ARBA00022771"/>
    </source>
</evidence>
<evidence type="ECO:0000259" key="7">
    <source>
        <dbReference type="PROSITE" id="PS50178"/>
    </source>
</evidence>
<dbReference type="EMBL" id="GBXI01007834">
    <property type="protein sequence ID" value="JAD06458.1"/>
    <property type="molecule type" value="Transcribed_RNA"/>
</dbReference>
<evidence type="ECO:0000256" key="5">
    <source>
        <dbReference type="PROSITE-ProRule" id="PRU00091"/>
    </source>
</evidence>
<dbReference type="GO" id="GO:0008270">
    <property type="term" value="F:zinc ion binding"/>
    <property type="evidence" value="ECO:0007669"/>
    <property type="project" value="UniProtKB-KW"/>
</dbReference>
<evidence type="ECO:0000313" key="8">
    <source>
        <dbReference type="EMBL" id="JAD06458.1"/>
    </source>
</evidence>
<dbReference type="SMART" id="SM00064">
    <property type="entry name" value="FYVE"/>
    <property type="match status" value="1"/>
</dbReference>
<dbReference type="GO" id="GO:0030496">
    <property type="term" value="C:midbody"/>
    <property type="evidence" value="ECO:0007669"/>
    <property type="project" value="TreeGrafter"/>
</dbReference>
<keyword evidence="3 5" id="KW-0863">Zinc-finger</keyword>
<dbReference type="GO" id="GO:0005765">
    <property type="term" value="C:lysosomal membrane"/>
    <property type="evidence" value="ECO:0007669"/>
    <property type="project" value="TreeGrafter"/>
</dbReference>
<dbReference type="PROSITE" id="PS50178">
    <property type="entry name" value="ZF_FYVE"/>
    <property type="match status" value="1"/>
</dbReference>
<dbReference type="GO" id="GO:0032266">
    <property type="term" value="F:phosphatidylinositol-3-phosphate binding"/>
    <property type="evidence" value="ECO:0007669"/>
    <property type="project" value="InterPro"/>
</dbReference>
<dbReference type="Pfam" id="PF01363">
    <property type="entry name" value="FYVE"/>
    <property type="match status" value="1"/>
</dbReference>
<dbReference type="EMBL" id="GBXI01005042">
    <property type="protein sequence ID" value="JAD09250.1"/>
    <property type="molecule type" value="Transcribed_RNA"/>
</dbReference>
<reference evidence="8" key="2">
    <citation type="journal article" date="2015" name="Gigascience">
        <title>Reconstructing a comprehensive transcriptome assembly of a white-pupal translocated strain of the pest fruit fly Bactrocera cucurbitae.</title>
        <authorList>
            <person name="Sim S.B."/>
            <person name="Calla B."/>
            <person name="Hall B."/>
            <person name="DeRego T."/>
            <person name="Geib S.M."/>
        </authorList>
    </citation>
    <scope>NUCLEOTIDE SEQUENCE</scope>
</reference>
<dbReference type="PANTHER" id="PTHR46591">
    <property type="entry name" value="ZINC FINGER FYVE DOMAIN-CONTAINING PROTEIN 26"/>
    <property type="match status" value="1"/>
</dbReference>
<dbReference type="GO" id="GO:0000724">
    <property type="term" value="P:double-strand break repair via homologous recombination"/>
    <property type="evidence" value="ECO:0007669"/>
    <property type="project" value="InterPro"/>
</dbReference>
<feature type="compositionally biased region" description="Low complexity" evidence="6">
    <location>
        <begin position="1575"/>
        <end position="1591"/>
    </location>
</feature>
<evidence type="ECO:0000256" key="6">
    <source>
        <dbReference type="SAM" id="MobiDB-lite"/>
    </source>
</evidence>
<name>A0A0A1X717_ZEUCU</name>
<accession>A0A0A1X717</accession>
<dbReference type="Gene3D" id="3.30.40.10">
    <property type="entry name" value="Zinc/RING finger domain, C3HC4 (zinc finger)"/>
    <property type="match status" value="1"/>
</dbReference>
<dbReference type="SUPFAM" id="SSF57903">
    <property type="entry name" value="FYVE/PHD zinc finger"/>
    <property type="match status" value="1"/>
</dbReference>
<dbReference type="Pfam" id="PF25569">
    <property type="entry name" value="TPR_ZFYVE26"/>
    <property type="match status" value="1"/>
</dbReference>
<keyword evidence="2" id="KW-0479">Metal-binding</keyword>
<organism evidence="8">
    <name type="scientific">Zeugodacus cucurbitae</name>
    <name type="common">Melon fruit fly</name>
    <name type="synonym">Bactrocera cucurbitae</name>
    <dbReference type="NCBI Taxonomy" id="28588"/>
    <lineage>
        <taxon>Eukaryota</taxon>
        <taxon>Metazoa</taxon>
        <taxon>Ecdysozoa</taxon>
        <taxon>Arthropoda</taxon>
        <taxon>Hexapoda</taxon>
        <taxon>Insecta</taxon>
        <taxon>Pterygota</taxon>
        <taxon>Neoptera</taxon>
        <taxon>Endopterygota</taxon>
        <taxon>Diptera</taxon>
        <taxon>Brachycera</taxon>
        <taxon>Muscomorpha</taxon>
        <taxon>Tephritoidea</taxon>
        <taxon>Tephritidae</taxon>
        <taxon>Zeugodacus</taxon>
        <taxon>Zeugodacus</taxon>
    </lineage>
</organism>
<evidence type="ECO:0000256" key="4">
    <source>
        <dbReference type="ARBA" id="ARBA00022833"/>
    </source>
</evidence>
<keyword evidence="1" id="KW-0597">Phosphoprotein</keyword>
<dbReference type="PANTHER" id="PTHR46591:SF1">
    <property type="entry name" value="ZINC FINGER FYVE DOMAIN-CONTAINING PROTEIN 26"/>
    <property type="match status" value="1"/>
</dbReference>
<dbReference type="InterPro" id="IPR000306">
    <property type="entry name" value="Znf_FYVE"/>
</dbReference>
<dbReference type="InterPro" id="IPR028730">
    <property type="entry name" value="ZFYVE26"/>
</dbReference>
<feature type="domain" description="FYVE-type" evidence="7">
    <location>
        <begin position="1504"/>
        <end position="1565"/>
    </location>
</feature>
<keyword evidence="4" id="KW-0862">Zinc</keyword>
<dbReference type="InterPro" id="IPR017455">
    <property type="entry name" value="Znf_FYVE-rel"/>
</dbReference>
<dbReference type="InterPro" id="IPR057946">
    <property type="entry name" value="TPR_ZFYVE26"/>
</dbReference>
<evidence type="ECO:0000256" key="1">
    <source>
        <dbReference type="ARBA" id="ARBA00022553"/>
    </source>
</evidence>
<dbReference type="InterPro" id="IPR011011">
    <property type="entry name" value="Znf_FYVE_PHD"/>
</dbReference>
<feature type="region of interest" description="Disordered" evidence="6">
    <location>
        <begin position="1571"/>
        <end position="1592"/>
    </location>
</feature>
<evidence type="ECO:0000256" key="2">
    <source>
        <dbReference type="ARBA" id="ARBA00022723"/>
    </source>
</evidence>
<dbReference type="GO" id="GO:0032465">
    <property type="term" value="P:regulation of cytokinesis"/>
    <property type="evidence" value="ECO:0007669"/>
    <property type="project" value="TreeGrafter"/>
</dbReference>
<sequence length="2343" mass="265821">MDDLEVQIQQYLEVLPFSESNFLKSWLQSLQPHSNSNIAPNNYENITQLLLHHIYPVLQILNVCREKYKLPVSRVCVEALQLLLQQNVTENRTQFINFIANCPLNVLDNPPLRFKLIKTLITEVRSADDVCLALLARHETNLLVEVLEQSQEQYRNCSNGLPNKEFILQQTLRNKLHFAPLIAKQLKNASNVQNKGLRNNMLILKIADEFSNIKQTLSELGNINKWLSEYNVDESPLHLKEIHKFFYADFQRITIIVDFLKRFSALYKTITLEAILNSRSILKLLYDYDIDTSFEETRRLLEATRKWQMQLTNMKSIYELEMETLNYYTALSTVCDIMLPNTNPNNLDTYYECKIQQLNGMLRKILNVDMLCALIEDIFQLIFLRWEHLRHASNIYATAFHTHLGNAAAQSSGVSSTAEAAVETPTASMRSTPLSADSGRQGFICRGPALHAIFAFLKNFITKKIHSEDYKLASGRVQLRFQRIIDVITEALWKYAVLQKFDNSLTSASRKQKFGLEAEELLQLIHAHIDAIEKSSSDDDSRDRSNHASLSRRKAARKKRRATISVAAGIARPAVQAGAKVDLMINSVNAAEDTECNAVEDLKSRREFNRLTERSIIPQMLGSPENLAIMALSLKNFSDVKFIIETFHLQNTALNRELVFVEQQQQIKQKLATIYENYLQKEQSGKGGVGDGGAPVAKQPAATVEQIRNVAGKGFDVSRIISVIDTFALTQRIEPTAEQQQLCQRYMSNPQYSFLRNFDTDNLNAFIITDLVLNLPFNREITSNILTVVRRQQQLKVGASGVMSRSLRSDDGASNKQQLYSDIGALALLESLSECLQVQPQQRLCRLLNDNYYSLKPRKLALELQRERAFAAVFHKTDSEIGHIDDLKTHAPLFHELQAKCNYYQRFIAYVQQLAQLMQLRDRNLEYHTGALLKINVCDVIGELIFDCDMTPLEIEANVAALNLSLVHVIALNVCPEIAGKCGDGVGKLARRKITPQKSESILNYVANQNALLACLLQGVISATGVPLPAKNLNTSYLQALLELAEIERVATLFNDNKFVAALRSDYDPSQLVADVVPKLTQLKLQTLDLGYQPKALQQRRTDQLLLQLIEEDARNIRFAGGIQDVGTRAKLIQANFTKIATTRLAKELIENTLQNRAAAKRIPSALRSQLEATLADITIYAKVSEVLQFETWPQAYDFGMKTPTAIFEQLLQSHLYKLCYNWCRVVKLAERFAAQKQRFLDVLLNALLELHDDVSCNGSSSNSGNSEADGEVNKYLLKILETFPTADVAKFLDTHKDKFRTVHLMRYTVDYLTRCNPHESQSYRNYKISLVIFEQLTPGELAPFWKLFTHPLLIIEQLVMNTKFETLTKVLTAVRTALAHSEAQVCAFCFDKRGHIYDIHTRSANSPHKVKFQLGTDTGHTNNSAFILLNFNLYQKHHVISNECIDLLLRIYGTKALDYHVSDVASSSERISQTTDMQQSLDSLCGAFQMPALAPTREDWVRDDDATHCMCCHRAAFTMLMRRHHCRRCGRVVCFACSAHRMRIPDLYEDVEVRVCNDCFSKTEEVQRRRAQDANAEAKAGSANNAGASGKRARDSDAYKWQLCGNITHDKLLREEFCYEHAPSVALCLSILAFHQGQQKCVDLLLYHCHKLEKLFVPNPEVDYELVAKMMNCLALAAKVRGGPPEIETIREHSVIIMSVVQNGCESLIPPGPLNNHSLRKLGDSLVQAEKWDLAFEVHLKCGFPTVGVMAAHGLSCLRAGCFDTAREKFSYCMTKLSSEYMNEKICKYIMSTTTTPDTDTNDNPFESSHQEPDIQITKRPQRGPPLLQEIVKTIESTPCLKPQPETLKRASLIRSSNTSLASMLSRRKDPCPIRMHEPALGILNTLANLKHIAKGQYNELHNNLSGTHTNLDNKSRQYVQHTRGFEECLYYVLTYGSHTDVLQFLMRHRELNAALKYLLQQNLESEYFIHNIFLGALRHGSLPTLIEHMQRMDASLSIWRVTLLQTCHYLETQNHLNSLYQLQLLLHDPVRASMTCVRFYSANCETFQHLHANAMHLHNAQQHLQSQLELTQWDKVNFEPLLRNRKGSVSSRRTSVSSGANTPATSMSFLMHMDARALNSHINTIAMQLEVAKFLAHCERELSAPDEVNTLKMLKQLRLDNAGKLKLPTLFDGAQERIQVCILILLCGKNTEEGFGLAYRIIHHYKLPEVKVFGASAKFLACNQRIVEVEKLISCITSNNGIQTRDIDEILSIAINSASNSNDPEVKTILDNLVKRIHSVELRISCHIFIGQLKSAYLLANKYERIGDIRRILRQAELTNQVHIKKLCERKLNVNAAARNE</sequence>
<protein>
    <submittedName>
        <fullName evidence="8">Zinc finger FYVE domain-containing protein 26 homolog</fullName>
    </submittedName>
</protein>
<dbReference type="GO" id="GO:0005813">
    <property type="term" value="C:centrosome"/>
    <property type="evidence" value="ECO:0007669"/>
    <property type="project" value="TreeGrafter"/>
</dbReference>
<feature type="compositionally biased region" description="Basic and acidic residues" evidence="6">
    <location>
        <begin position="535"/>
        <end position="546"/>
    </location>
</feature>
<gene>
    <name evidence="8" type="primary">CG5270_1</name>
    <name evidence="9" type="synonym">CG5270_2</name>
    <name evidence="9" type="ORF">g.53985</name>
    <name evidence="8" type="ORF">g.54003</name>
</gene>
<dbReference type="InterPro" id="IPR013083">
    <property type="entry name" value="Znf_RING/FYVE/PHD"/>
</dbReference>